<evidence type="ECO:0000256" key="2">
    <source>
        <dbReference type="SAM" id="Phobius"/>
    </source>
</evidence>
<dbReference type="Pfam" id="PF00652">
    <property type="entry name" value="Ricin_B_lectin"/>
    <property type="match status" value="1"/>
</dbReference>
<reference evidence="4" key="1">
    <citation type="journal article" date="2020" name="Nature">
        <title>Giant virus diversity and host interactions through global metagenomics.</title>
        <authorList>
            <person name="Schulz F."/>
            <person name="Roux S."/>
            <person name="Paez-Espino D."/>
            <person name="Jungbluth S."/>
            <person name="Walsh D.A."/>
            <person name="Denef V.J."/>
            <person name="McMahon K.D."/>
            <person name="Konstantinidis K.T."/>
            <person name="Eloe-Fadrosh E.A."/>
            <person name="Kyrpides N.C."/>
            <person name="Woyke T."/>
        </authorList>
    </citation>
    <scope>NUCLEOTIDE SEQUENCE</scope>
    <source>
        <strain evidence="4">GVMAG-S-3300013006-158</strain>
    </source>
</reference>
<proteinExistence type="predicted"/>
<dbReference type="SMART" id="SM00458">
    <property type="entry name" value="RICIN"/>
    <property type="match status" value="1"/>
</dbReference>
<evidence type="ECO:0000313" key="4">
    <source>
        <dbReference type="EMBL" id="QHU18774.1"/>
    </source>
</evidence>
<keyword evidence="2" id="KW-0812">Transmembrane</keyword>
<feature type="coiled-coil region" evidence="1">
    <location>
        <begin position="218"/>
        <end position="245"/>
    </location>
</feature>
<feature type="domain" description="Ricin B lectin" evidence="3">
    <location>
        <begin position="9"/>
        <end position="134"/>
    </location>
</feature>
<dbReference type="InterPro" id="IPR035992">
    <property type="entry name" value="Ricin_B-like_lectins"/>
</dbReference>
<accession>A0A6C0KQV0</accession>
<feature type="transmembrane region" description="Helical" evidence="2">
    <location>
        <begin position="306"/>
        <end position="327"/>
    </location>
</feature>
<dbReference type="PROSITE" id="PS50231">
    <property type="entry name" value="RICIN_B_LECTIN"/>
    <property type="match status" value="1"/>
</dbReference>
<dbReference type="AlphaFoldDB" id="A0A6C0KQV0"/>
<feature type="transmembrane region" description="Helical" evidence="2">
    <location>
        <begin position="275"/>
        <end position="294"/>
    </location>
</feature>
<protein>
    <recommendedName>
        <fullName evidence="3">Ricin B lectin domain-containing protein</fullName>
    </recommendedName>
</protein>
<keyword evidence="2" id="KW-0472">Membrane</keyword>
<dbReference type="EMBL" id="MN740937">
    <property type="protein sequence ID" value="QHU18774.1"/>
    <property type="molecule type" value="Genomic_DNA"/>
</dbReference>
<name>A0A6C0KQV0_9ZZZZ</name>
<dbReference type="SUPFAM" id="SSF50370">
    <property type="entry name" value="Ricin B-like lectins"/>
    <property type="match status" value="1"/>
</dbReference>
<organism evidence="4">
    <name type="scientific">viral metagenome</name>
    <dbReference type="NCBI Taxonomy" id="1070528"/>
    <lineage>
        <taxon>unclassified sequences</taxon>
        <taxon>metagenomes</taxon>
        <taxon>organismal metagenomes</taxon>
    </lineage>
</organism>
<keyword evidence="1" id="KW-0175">Coiled coil</keyword>
<sequence length="328" mass="36563">MSSISTGRSFIMKRIDNQPDKCLTTLPGDKVGVWDCVKGHPAQTWYLESDRTLRHADPGYANKCVQVNMDNSISLAPCGPNSTKFTYANNRFTVNGTNPQRCINLSGRDYSNGAFVDSFVCDSAQPDTITWIASPPVVAPVVNRDSTASDCRINDPGLTKLFQDIDKCTSSSELSRNNVFGGNIMNITQDIKDLQANITDSLSKGDLLFGAQPHNQITEQVTERNKELKSKKEKLSKDIVSKEAIIERSDQDFRDVKQTISEPEPKKILRFIEDYSVAFLLLSYIFMLLSGMYWYTLDATVQTTAWIQAIIGGGVLSAFFFMILLHIS</sequence>
<dbReference type="InterPro" id="IPR000772">
    <property type="entry name" value="Ricin_B_lectin"/>
</dbReference>
<evidence type="ECO:0000259" key="3">
    <source>
        <dbReference type="SMART" id="SM00458"/>
    </source>
</evidence>
<keyword evidence="2" id="KW-1133">Transmembrane helix</keyword>
<dbReference type="Gene3D" id="2.80.10.50">
    <property type="match status" value="1"/>
</dbReference>
<evidence type="ECO:0000256" key="1">
    <source>
        <dbReference type="SAM" id="Coils"/>
    </source>
</evidence>